<dbReference type="AlphaFoldDB" id="A0A5N6H8X9"/>
<evidence type="ECO:0000313" key="1">
    <source>
        <dbReference type="EMBL" id="KAB8250607.1"/>
    </source>
</evidence>
<accession>A0A5N6H8X9</accession>
<dbReference type="EMBL" id="ML734564">
    <property type="protein sequence ID" value="KAB8250607.1"/>
    <property type="molecule type" value="Genomic_DNA"/>
</dbReference>
<dbReference type="Proteomes" id="UP000325434">
    <property type="component" value="Unassembled WGS sequence"/>
</dbReference>
<gene>
    <name evidence="1" type="ORF">BDV35DRAFT_66793</name>
</gene>
<proteinExistence type="predicted"/>
<sequence>MTACMEAHWIRAHYVIHTHTVDREVSCAYTRARLLSKIDKAWKVLIGWKTAK</sequence>
<name>A0A5N6H8X9_ASPFL</name>
<protein>
    <submittedName>
        <fullName evidence="1">Uncharacterized protein</fullName>
    </submittedName>
</protein>
<organism evidence="1">
    <name type="scientific">Aspergillus flavus</name>
    <dbReference type="NCBI Taxonomy" id="5059"/>
    <lineage>
        <taxon>Eukaryota</taxon>
        <taxon>Fungi</taxon>
        <taxon>Dikarya</taxon>
        <taxon>Ascomycota</taxon>
        <taxon>Pezizomycotina</taxon>
        <taxon>Eurotiomycetes</taxon>
        <taxon>Eurotiomycetidae</taxon>
        <taxon>Eurotiales</taxon>
        <taxon>Aspergillaceae</taxon>
        <taxon>Aspergillus</taxon>
        <taxon>Aspergillus subgen. Circumdati</taxon>
    </lineage>
</organism>
<reference evidence="1" key="1">
    <citation type="submission" date="2019-04" db="EMBL/GenBank/DDBJ databases">
        <title>Friends and foes A comparative genomics study of 23 Aspergillus species from section Flavi.</title>
        <authorList>
            <consortium name="DOE Joint Genome Institute"/>
            <person name="Kjaerbolling I."/>
            <person name="Vesth T."/>
            <person name="Frisvad J.C."/>
            <person name="Nybo J.L."/>
            <person name="Theobald S."/>
            <person name="Kildgaard S."/>
            <person name="Isbrandt T."/>
            <person name="Kuo A."/>
            <person name="Sato A."/>
            <person name="Lyhne E.K."/>
            <person name="Kogle M.E."/>
            <person name="Wiebenga A."/>
            <person name="Kun R.S."/>
            <person name="Lubbers R.J."/>
            <person name="Makela M.R."/>
            <person name="Barry K."/>
            <person name="Chovatia M."/>
            <person name="Clum A."/>
            <person name="Daum C."/>
            <person name="Haridas S."/>
            <person name="He G."/>
            <person name="LaButti K."/>
            <person name="Lipzen A."/>
            <person name="Mondo S."/>
            <person name="Riley R."/>
            <person name="Salamov A."/>
            <person name="Simmons B.A."/>
            <person name="Magnuson J.K."/>
            <person name="Henrissat B."/>
            <person name="Mortensen U.H."/>
            <person name="Larsen T.O."/>
            <person name="Devries R.P."/>
            <person name="Grigoriev I.V."/>
            <person name="Machida M."/>
            <person name="Baker S.E."/>
            <person name="Andersen M.R."/>
        </authorList>
    </citation>
    <scope>NUCLEOTIDE SEQUENCE [LARGE SCALE GENOMIC DNA]</scope>
    <source>
        <strain evidence="1">CBS 121.62</strain>
    </source>
</reference>